<evidence type="ECO:0000313" key="2">
    <source>
        <dbReference type="Proteomes" id="UP000193067"/>
    </source>
</evidence>
<reference evidence="1 2" key="1">
    <citation type="journal article" date="2015" name="Biotechnol. Biofuels">
        <title>Enhanced degradation of softwood versus hardwood by the white-rot fungus Pycnoporus coccineus.</title>
        <authorList>
            <person name="Couturier M."/>
            <person name="Navarro D."/>
            <person name="Chevret D."/>
            <person name="Henrissat B."/>
            <person name="Piumi F."/>
            <person name="Ruiz-Duenas F.J."/>
            <person name="Martinez A.T."/>
            <person name="Grigoriev I.V."/>
            <person name="Riley R."/>
            <person name="Lipzen A."/>
            <person name="Berrin J.G."/>
            <person name="Master E.R."/>
            <person name="Rosso M.N."/>
        </authorList>
    </citation>
    <scope>NUCLEOTIDE SEQUENCE [LARGE SCALE GENOMIC DNA]</scope>
    <source>
        <strain evidence="1 2">BRFM310</strain>
    </source>
</reference>
<dbReference type="AlphaFoldDB" id="A0A1Y2J3F9"/>
<keyword evidence="2" id="KW-1185">Reference proteome</keyword>
<proteinExistence type="predicted"/>
<dbReference type="Proteomes" id="UP000193067">
    <property type="component" value="Unassembled WGS sequence"/>
</dbReference>
<dbReference type="EMBL" id="KZ084087">
    <property type="protein sequence ID" value="OSD07877.1"/>
    <property type="molecule type" value="Genomic_DNA"/>
</dbReference>
<evidence type="ECO:0000313" key="1">
    <source>
        <dbReference type="EMBL" id="OSD07877.1"/>
    </source>
</evidence>
<accession>A0A1Y2J3F9</accession>
<organism evidence="1 2">
    <name type="scientific">Trametes coccinea (strain BRFM310)</name>
    <name type="common">Pycnoporus coccineus</name>
    <dbReference type="NCBI Taxonomy" id="1353009"/>
    <lineage>
        <taxon>Eukaryota</taxon>
        <taxon>Fungi</taxon>
        <taxon>Dikarya</taxon>
        <taxon>Basidiomycota</taxon>
        <taxon>Agaricomycotina</taxon>
        <taxon>Agaricomycetes</taxon>
        <taxon>Polyporales</taxon>
        <taxon>Polyporaceae</taxon>
        <taxon>Trametes</taxon>
    </lineage>
</organism>
<gene>
    <name evidence="1" type="ORF">PYCCODRAFT_361240</name>
</gene>
<protein>
    <submittedName>
        <fullName evidence="1">Uncharacterized protein</fullName>
    </submittedName>
</protein>
<name>A0A1Y2J3F9_TRAC3</name>
<sequence>MARSVRLWSDCVCRRRLAPVGRVRGCPSNPIIQRRLVLKLCITIISSSFLHLLIPGARSMHSTTLISRGTHSIDTSVSCGRHEPPTPQLDSFPKALPPPRALLSLQLRLNGKRDFAHMRAIVDAPGPHQIDRDTLDRKQTTHNTTPQRLAHELVPQQRPTPHRPNARRRLSLLSILCGRRGPSACYVRNPPSHHRRHNSILLEPIPLYINGRSKSLKTHQNFAGLRLSDQLYHNPLSSCPRAGLLSARPLMRSRLSRPMLSHSFATRTLETPATRHPRHPVRSSAQACSLSSIRSIRTPQNENKTKATESTACSMPCDLRGEYLSFAPGLNPWAAVCNLPSPV</sequence>